<dbReference type="Proteomes" id="UP000005615">
    <property type="component" value="Unassembled WGS sequence"/>
</dbReference>
<name>F3L0A4_9GAMM</name>
<dbReference type="EMBL" id="AEIG01000020">
    <property type="protein sequence ID" value="EGG30214.1"/>
    <property type="molecule type" value="Genomic_DNA"/>
</dbReference>
<dbReference type="Gene3D" id="3.20.20.450">
    <property type="entry name" value="EAL domain"/>
    <property type="match status" value="1"/>
</dbReference>
<protein>
    <recommendedName>
        <fullName evidence="2">EAL domain-containing protein</fullName>
    </recommendedName>
</protein>
<dbReference type="InterPro" id="IPR001633">
    <property type="entry name" value="EAL_dom"/>
</dbReference>
<evidence type="ECO:0000256" key="1">
    <source>
        <dbReference type="SAM" id="Phobius"/>
    </source>
</evidence>
<dbReference type="Pfam" id="PF00563">
    <property type="entry name" value="EAL"/>
    <property type="match status" value="1"/>
</dbReference>
<feature type="transmembrane region" description="Helical" evidence="1">
    <location>
        <begin position="56"/>
        <end position="75"/>
    </location>
</feature>
<proteinExistence type="predicted"/>
<organism evidence="3 4">
    <name type="scientific">Aequoribacter fuscus</name>
    <dbReference type="NCBI Taxonomy" id="2518989"/>
    <lineage>
        <taxon>Bacteria</taxon>
        <taxon>Pseudomonadati</taxon>
        <taxon>Pseudomonadota</taxon>
        <taxon>Gammaproteobacteria</taxon>
        <taxon>Cellvibrionales</taxon>
        <taxon>Halieaceae</taxon>
        <taxon>Aequoribacter</taxon>
    </lineage>
</organism>
<keyword evidence="1" id="KW-1133">Transmembrane helix</keyword>
<feature type="domain" description="EAL" evidence="2">
    <location>
        <begin position="406"/>
        <end position="640"/>
    </location>
</feature>
<evidence type="ECO:0000313" key="3">
    <source>
        <dbReference type="EMBL" id="EGG30214.1"/>
    </source>
</evidence>
<evidence type="ECO:0000259" key="2">
    <source>
        <dbReference type="PROSITE" id="PS50883"/>
    </source>
</evidence>
<comment type="caution">
    <text evidence="3">The sequence shown here is derived from an EMBL/GenBank/DDBJ whole genome shotgun (WGS) entry which is preliminary data.</text>
</comment>
<reference evidence="3 4" key="1">
    <citation type="journal article" date="2011" name="J. Bacteriol.">
        <title>Genome sequence of strain IMCC3088, a proteorhodopsin-containing marine bacterium belonging to the OM60/NOR5 clade.</title>
        <authorList>
            <person name="Jang Y."/>
            <person name="Oh H.M."/>
            <person name="Kang I."/>
            <person name="Lee K."/>
            <person name="Yang S.J."/>
            <person name="Cho J.C."/>
        </authorList>
    </citation>
    <scope>NUCLEOTIDE SEQUENCE [LARGE SCALE GENOMIC DNA]</scope>
    <source>
        <strain evidence="3 4">IMCC3088</strain>
    </source>
</reference>
<feature type="transmembrane region" description="Helical" evidence="1">
    <location>
        <begin position="95"/>
        <end position="116"/>
    </location>
</feature>
<accession>F3L0A4</accession>
<dbReference type="SUPFAM" id="SSF141868">
    <property type="entry name" value="EAL domain-like"/>
    <property type="match status" value="1"/>
</dbReference>
<dbReference type="STRING" id="2518989.IMCC3088_820"/>
<dbReference type="eggNOG" id="COG2200">
    <property type="taxonomic scope" value="Bacteria"/>
</dbReference>
<dbReference type="AlphaFoldDB" id="F3L0A4"/>
<keyword evidence="1" id="KW-0812">Transmembrane</keyword>
<keyword evidence="4" id="KW-1185">Reference proteome</keyword>
<evidence type="ECO:0000313" key="4">
    <source>
        <dbReference type="Proteomes" id="UP000005615"/>
    </source>
</evidence>
<sequence>MRARRLAWRTKVIVYIAPMLPAALLSYFALGTYAAAYVGVYLTLMVASLAFNKRYLWSIASIATIGTLVISFTHYQGLDAGTLPPHLETVWDDSMRMTFTAFVYLLGLLLGVFFLLPPAKALSQISDEQAALNRQVSMHQLGVNSSKTALFRLLSGFTVELNQDNRLCNLSLEAQNQLKEQTDDPKPYSETKLAIVKVLPELIDAARTTGSSYSATLEPGLISKQACKLTVTPYLTNQGSQHLILTTASTLTQHVESTPLLAQALSQYLTSTQEISGELTFIGYRCCESAEQRDEFKGVNVALKRMIDQSGAFSYRFLGQHSIGGYLAALHLNRAGQEAFRVMLKHLHQDRSKTDTPLSLVLLQQHITPSEFHLVAAQALKLKAYLESHNRPEFFEAPQDINAKLSSAQRDRLKKGLINNDIRLSTVNTLKDRDDLPSIKELKLLWHDETQPEKTAEELIIALQNLGLSNALARIQSTQLLPMIKLGQDRSSVDNIALLVPEKILLNLANFSAMSSRLMDSDIVPERLWLRIHESSANQLLPEHWQSLEDLKSKGFKFMLGEVGAGDTDIKLLAHPLFDMAHFSRTMSKAAAESTRASLIFEAGLQIAQSLNLLTMAKAVNEPLYINYLQESGVDYIDIA</sequence>
<dbReference type="PROSITE" id="PS50883">
    <property type="entry name" value="EAL"/>
    <property type="match status" value="1"/>
</dbReference>
<feature type="transmembrane region" description="Helical" evidence="1">
    <location>
        <begin position="12"/>
        <end position="28"/>
    </location>
</feature>
<keyword evidence="1" id="KW-0472">Membrane</keyword>
<gene>
    <name evidence="3" type="ORF">IMCC3088_820</name>
</gene>
<dbReference type="InterPro" id="IPR035919">
    <property type="entry name" value="EAL_sf"/>
</dbReference>